<sequence>MKTSSILTKGTLAFLLLGALTFTACKKEASQSKEDELNTVESTESNNEAEAAYDDVFNNTMGIGAEANGESLGITAGVGIFGRIEGGDITGRVDSIRCFTITVSPNTPGVFPKTVTINFGDGCLGRDGKVRKGKIITVFTGPMGIPGSKATTTFENHKIDSVKVQGKHEVTNNSTSNNRIFTTKVIEGKLTWDSGRWVAWNSVRTVAQIEGNGTPFWPLDDIFSITGGGRGENSRGKTWGHEVIEPLFKKFTCRWISKGKMRIKYNNTSGILDFGDGRCDNKAELSINGNPPRIITLP</sequence>
<dbReference type="Proteomes" id="UP000515344">
    <property type="component" value="Chromosome"/>
</dbReference>
<organism evidence="2 3">
    <name type="scientific">Lacibacter sediminis</name>
    <dbReference type="NCBI Taxonomy" id="2760713"/>
    <lineage>
        <taxon>Bacteria</taxon>
        <taxon>Pseudomonadati</taxon>
        <taxon>Bacteroidota</taxon>
        <taxon>Chitinophagia</taxon>
        <taxon>Chitinophagales</taxon>
        <taxon>Chitinophagaceae</taxon>
        <taxon>Lacibacter</taxon>
    </lineage>
</organism>
<accession>A0A7G5XI26</accession>
<dbReference type="PROSITE" id="PS51257">
    <property type="entry name" value="PROKAR_LIPOPROTEIN"/>
    <property type="match status" value="1"/>
</dbReference>
<evidence type="ECO:0000256" key="1">
    <source>
        <dbReference type="SAM" id="SignalP"/>
    </source>
</evidence>
<feature type="chain" id="PRO_5028898604" description="Lipoprotein" evidence="1">
    <location>
        <begin position="27"/>
        <end position="298"/>
    </location>
</feature>
<gene>
    <name evidence="2" type="ORF">H4075_02720</name>
</gene>
<protein>
    <recommendedName>
        <fullName evidence="4">Lipoprotein</fullName>
    </recommendedName>
</protein>
<keyword evidence="1" id="KW-0732">Signal</keyword>
<evidence type="ECO:0000313" key="3">
    <source>
        <dbReference type="Proteomes" id="UP000515344"/>
    </source>
</evidence>
<proteinExistence type="predicted"/>
<dbReference type="RefSeq" id="WP_182803914.1">
    <property type="nucleotide sequence ID" value="NZ_CP060007.1"/>
</dbReference>
<dbReference type="KEGG" id="lacs:H4075_02720"/>
<reference evidence="3" key="1">
    <citation type="submission" date="2020-08" db="EMBL/GenBank/DDBJ databases">
        <title>Lacibacter sp. S13-6-6 genome sequencing.</title>
        <authorList>
            <person name="Jin L."/>
        </authorList>
    </citation>
    <scope>NUCLEOTIDE SEQUENCE [LARGE SCALE GENOMIC DNA]</scope>
    <source>
        <strain evidence="3">S13-6-6</strain>
    </source>
</reference>
<evidence type="ECO:0008006" key="4">
    <source>
        <dbReference type="Google" id="ProtNLM"/>
    </source>
</evidence>
<name>A0A7G5XI26_9BACT</name>
<keyword evidence="3" id="KW-1185">Reference proteome</keyword>
<evidence type="ECO:0000313" key="2">
    <source>
        <dbReference type="EMBL" id="QNA45129.1"/>
    </source>
</evidence>
<dbReference type="EMBL" id="CP060007">
    <property type="protein sequence ID" value="QNA45129.1"/>
    <property type="molecule type" value="Genomic_DNA"/>
</dbReference>
<dbReference type="AlphaFoldDB" id="A0A7G5XI26"/>
<feature type="signal peptide" evidence="1">
    <location>
        <begin position="1"/>
        <end position="26"/>
    </location>
</feature>